<evidence type="ECO:0000256" key="3">
    <source>
        <dbReference type="ARBA" id="ARBA00022741"/>
    </source>
</evidence>
<evidence type="ECO:0000313" key="9">
    <source>
        <dbReference type="EMBL" id="KAG4424827.1"/>
    </source>
</evidence>
<keyword evidence="2 6" id="KW-0808">Transferase</keyword>
<comment type="caution">
    <text evidence="9">The sequence shown here is derived from an EMBL/GenBank/DDBJ whole genome shotgun (WGS) entry which is preliminary data.</text>
</comment>
<evidence type="ECO:0000313" key="10">
    <source>
        <dbReference type="Proteomes" id="UP000664132"/>
    </source>
</evidence>
<reference evidence="9" key="1">
    <citation type="submission" date="2021-02" db="EMBL/GenBank/DDBJ databases">
        <title>Genome sequence Cadophora malorum strain M34.</title>
        <authorList>
            <person name="Stefanovic E."/>
            <person name="Vu D."/>
            <person name="Scully C."/>
            <person name="Dijksterhuis J."/>
            <person name="Roader J."/>
            <person name="Houbraken J."/>
        </authorList>
    </citation>
    <scope>NUCLEOTIDE SEQUENCE</scope>
    <source>
        <strain evidence="9">M34</strain>
    </source>
</reference>
<dbReference type="EMBL" id="JAFJYH010000016">
    <property type="protein sequence ID" value="KAG4424827.1"/>
    <property type="molecule type" value="Genomic_DNA"/>
</dbReference>
<dbReference type="GO" id="GO:0001678">
    <property type="term" value="P:intracellular glucose homeostasis"/>
    <property type="evidence" value="ECO:0007669"/>
    <property type="project" value="InterPro"/>
</dbReference>
<sequence>MQQPVDPQHKATDLAASAAGLTDSPLYVSTPDVMQPSVIAAMKKVRQAFYAALLRSLLRTKHLLQTILNIWISPSVIKKETVDGELVSEHGTSKPGYQDFLDRIETIFRGSVERKRLITLSDGLKNQFVESLVDNPLCMLPSYNHQLPSGNETGAFLALDVGGSTFRVALIELSGKKNEVGTQILKMASFKIGPSERKLKGILFFDWMAERIEQTLAGQRQGQAISEHPLSMGLAWSFPIEQTSLRSGLLQGMGKGFLAAHGLLGQDLGDLIQNSCLKRGLNVQLNAIVNDSSATLLSKAYLDSTTRFGLIHGTGVNAAVHLPIHVFSPQKFGVRPSEWHDSAKHVIVNTELSMFGAGFLPTTKWDKLLTSAHPNPDFQPLEHIVSGGYLGEIVRLVLIDGIQTAGLFGGVVPSSLKEAYSLETETISRIESDQSPNLIKAQQLFLSRHPTSSPPTHADMQALRAISSSVTYRASGVIAAGVHGLWQLRNDAEAIRAEDSSHTVVAYNGSVMENYPSFKENCQKHLDGLVEASGGQAGTVELIYAEESSLLGAAIAGAVASSEA</sequence>
<keyword evidence="10" id="KW-1185">Reference proteome</keyword>
<dbReference type="Gene3D" id="3.30.420.40">
    <property type="match status" value="1"/>
</dbReference>
<dbReference type="GO" id="GO:0005739">
    <property type="term" value="C:mitochondrion"/>
    <property type="evidence" value="ECO:0007669"/>
    <property type="project" value="TreeGrafter"/>
</dbReference>
<feature type="domain" description="Hexokinase C-terminal" evidence="8">
    <location>
        <begin position="308"/>
        <end position="559"/>
    </location>
</feature>
<evidence type="ECO:0000256" key="4">
    <source>
        <dbReference type="ARBA" id="ARBA00022777"/>
    </source>
</evidence>
<organism evidence="9 10">
    <name type="scientific">Cadophora malorum</name>
    <dbReference type="NCBI Taxonomy" id="108018"/>
    <lineage>
        <taxon>Eukaryota</taxon>
        <taxon>Fungi</taxon>
        <taxon>Dikarya</taxon>
        <taxon>Ascomycota</taxon>
        <taxon>Pezizomycotina</taxon>
        <taxon>Leotiomycetes</taxon>
        <taxon>Helotiales</taxon>
        <taxon>Ploettnerulaceae</taxon>
        <taxon>Cadophora</taxon>
    </lineage>
</organism>
<evidence type="ECO:0000259" key="8">
    <source>
        <dbReference type="Pfam" id="PF03727"/>
    </source>
</evidence>
<dbReference type="GO" id="GO:0006006">
    <property type="term" value="P:glucose metabolic process"/>
    <property type="evidence" value="ECO:0007669"/>
    <property type="project" value="TreeGrafter"/>
</dbReference>
<keyword evidence="6" id="KW-0324">Glycolysis</keyword>
<dbReference type="FunFam" id="3.40.367.20:FF:000011">
    <property type="entry name" value="Phosphotransferase"/>
    <property type="match status" value="1"/>
</dbReference>
<protein>
    <recommendedName>
        <fullName evidence="6">Phosphotransferase</fullName>
        <ecNumber evidence="6">2.7.1.-</ecNumber>
    </recommendedName>
</protein>
<dbReference type="InterPro" id="IPR001312">
    <property type="entry name" value="Hexokinase"/>
</dbReference>
<dbReference type="Proteomes" id="UP000664132">
    <property type="component" value="Unassembled WGS sequence"/>
</dbReference>
<dbReference type="GO" id="GO:0006096">
    <property type="term" value="P:glycolytic process"/>
    <property type="evidence" value="ECO:0007669"/>
    <property type="project" value="UniProtKB-UniPathway"/>
</dbReference>
<accession>A0A8H7WHE1</accession>
<evidence type="ECO:0000259" key="7">
    <source>
        <dbReference type="Pfam" id="PF00349"/>
    </source>
</evidence>
<gene>
    <name evidence="9" type="ORF">IFR04_001987</name>
</gene>
<dbReference type="AlphaFoldDB" id="A0A8H7WHE1"/>
<dbReference type="PANTHER" id="PTHR19443:SF24">
    <property type="entry name" value="PHOSPHOTRANSFERASE"/>
    <property type="match status" value="1"/>
</dbReference>
<evidence type="ECO:0000256" key="5">
    <source>
        <dbReference type="ARBA" id="ARBA00022840"/>
    </source>
</evidence>
<dbReference type="GO" id="GO:0006013">
    <property type="term" value="P:mannose metabolic process"/>
    <property type="evidence" value="ECO:0007669"/>
    <property type="project" value="TreeGrafter"/>
</dbReference>
<dbReference type="InterPro" id="IPR022673">
    <property type="entry name" value="Hexokinase_C"/>
</dbReference>
<evidence type="ECO:0000256" key="1">
    <source>
        <dbReference type="ARBA" id="ARBA00009225"/>
    </source>
</evidence>
<dbReference type="SUPFAM" id="SSF53067">
    <property type="entry name" value="Actin-like ATPase domain"/>
    <property type="match status" value="2"/>
</dbReference>
<dbReference type="Gene3D" id="3.40.367.20">
    <property type="match status" value="1"/>
</dbReference>
<keyword evidence="3 6" id="KW-0547">Nucleotide-binding</keyword>
<dbReference type="GO" id="GO:0019158">
    <property type="term" value="F:mannokinase activity"/>
    <property type="evidence" value="ECO:0007669"/>
    <property type="project" value="TreeGrafter"/>
</dbReference>
<dbReference type="GO" id="GO:0008865">
    <property type="term" value="F:fructokinase activity"/>
    <property type="evidence" value="ECO:0007669"/>
    <property type="project" value="TreeGrafter"/>
</dbReference>
<dbReference type="UniPathway" id="UPA00109">
    <property type="reaction ID" value="UER00180"/>
</dbReference>
<proteinExistence type="inferred from homology"/>
<evidence type="ECO:0000256" key="6">
    <source>
        <dbReference type="RuleBase" id="RU362007"/>
    </source>
</evidence>
<feature type="domain" description="Hexokinase N-terminal" evidence="7">
    <location>
        <begin position="111"/>
        <end position="301"/>
    </location>
</feature>
<dbReference type="OrthoDB" id="419537at2759"/>
<dbReference type="PANTHER" id="PTHR19443">
    <property type="entry name" value="HEXOKINASE"/>
    <property type="match status" value="1"/>
</dbReference>
<dbReference type="PRINTS" id="PR00475">
    <property type="entry name" value="HEXOKINASE"/>
</dbReference>
<dbReference type="GO" id="GO:0004340">
    <property type="term" value="F:glucokinase activity"/>
    <property type="evidence" value="ECO:0007669"/>
    <property type="project" value="TreeGrafter"/>
</dbReference>
<evidence type="ECO:0000256" key="2">
    <source>
        <dbReference type="ARBA" id="ARBA00022679"/>
    </source>
</evidence>
<dbReference type="InterPro" id="IPR022672">
    <property type="entry name" value="Hexokinase_N"/>
</dbReference>
<dbReference type="GO" id="GO:0005524">
    <property type="term" value="F:ATP binding"/>
    <property type="evidence" value="ECO:0007669"/>
    <property type="project" value="UniProtKB-UniRule"/>
</dbReference>
<comment type="similarity">
    <text evidence="1 6">Belongs to the hexokinase family.</text>
</comment>
<dbReference type="GO" id="GO:0005829">
    <property type="term" value="C:cytosol"/>
    <property type="evidence" value="ECO:0007669"/>
    <property type="project" value="TreeGrafter"/>
</dbReference>
<dbReference type="Pfam" id="PF03727">
    <property type="entry name" value="Hexokinase_2"/>
    <property type="match status" value="1"/>
</dbReference>
<keyword evidence="4 6" id="KW-0418">Kinase</keyword>
<dbReference type="PROSITE" id="PS51748">
    <property type="entry name" value="HEXOKINASE_2"/>
    <property type="match status" value="1"/>
</dbReference>
<dbReference type="InterPro" id="IPR043129">
    <property type="entry name" value="ATPase_NBD"/>
</dbReference>
<dbReference type="GO" id="GO:0005536">
    <property type="term" value="F:D-glucose binding"/>
    <property type="evidence" value="ECO:0007669"/>
    <property type="project" value="InterPro"/>
</dbReference>
<dbReference type="Pfam" id="PF00349">
    <property type="entry name" value="Hexokinase_1"/>
    <property type="match status" value="1"/>
</dbReference>
<name>A0A8H7WHE1_9HELO</name>
<keyword evidence="5 6" id="KW-0067">ATP-binding</keyword>
<dbReference type="EC" id="2.7.1.-" evidence="6"/>